<evidence type="ECO:0000313" key="2">
    <source>
        <dbReference type="EMBL" id="KAK0416170.1"/>
    </source>
</evidence>
<feature type="compositionally biased region" description="Acidic residues" evidence="1">
    <location>
        <begin position="387"/>
        <end position="411"/>
    </location>
</feature>
<organism evidence="2 3">
    <name type="scientific">Steinernema hermaphroditum</name>
    <dbReference type="NCBI Taxonomy" id="289476"/>
    <lineage>
        <taxon>Eukaryota</taxon>
        <taxon>Metazoa</taxon>
        <taxon>Ecdysozoa</taxon>
        <taxon>Nematoda</taxon>
        <taxon>Chromadorea</taxon>
        <taxon>Rhabditida</taxon>
        <taxon>Tylenchina</taxon>
        <taxon>Panagrolaimomorpha</taxon>
        <taxon>Strongyloidoidea</taxon>
        <taxon>Steinernematidae</taxon>
        <taxon>Steinernema</taxon>
    </lineage>
</organism>
<sequence length="411" mass="46422">MSAMVSKQKNRCKLSAQVLAYLTWKNFGGQPIEVAVLYPFIEGHFPRYANCRTTYDPIDFTRKSIRTSLTNYFEGTISETRENPQRWTVKSAYMQNLEEEAQKCLPGGVLHAQMVAIMARPDLLVRLVDGTWGAKGPDGAELHKTKKAQEAEKKSRKRCSPTEAVRKPRKKKRTVEGGAFVAAPSYYAQHSMHYQYGYPTQWNPHTLQMAQQRYGAPYPTQGYWHQPTMLPYPQPVVLPYPATSEDQQGYIEQYSQEVLRGPLDAVREGAPEHSLHGEDSGAEGSNFNKNVTCHNFKGQEEPFGEAYKQEPMLNTMPKDFADVRGAREVEMGNAAFHTNFDETTFDQSPQYVPVESQPVGSPESAFEGDIKEVSLTDDELLKKMMEDTESDAEDECSDDSGDDDDGWLDVR</sequence>
<feature type="compositionally biased region" description="Basic and acidic residues" evidence="1">
    <location>
        <begin position="138"/>
        <end position="153"/>
    </location>
</feature>
<proteinExistence type="predicted"/>
<protein>
    <submittedName>
        <fullName evidence="2">Uncharacterized protein</fullName>
    </submittedName>
</protein>
<dbReference type="Proteomes" id="UP001175271">
    <property type="component" value="Unassembled WGS sequence"/>
</dbReference>
<comment type="caution">
    <text evidence="2">The sequence shown here is derived from an EMBL/GenBank/DDBJ whole genome shotgun (WGS) entry which is preliminary data.</text>
</comment>
<evidence type="ECO:0000313" key="3">
    <source>
        <dbReference type="Proteomes" id="UP001175271"/>
    </source>
</evidence>
<dbReference type="EMBL" id="JAUCMV010000002">
    <property type="protein sequence ID" value="KAK0416170.1"/>
    <property type="molecule type" value="Genomic_DNA"/>
</dbReference>
<name>A0AA39I1P6_9BILA</name>
<feature type="region of interest" description="Disordered" evidence="1">
    <location>
        <begin position="383"/>
        <end position="411"/>
    </location>
</feature>
<dbReference type="AlphaFoldDB" id="A0AA39I1P6"/>
<keyword evidence="3" id="KW-1185">Reference proteome</keyword>
<feature type="region of interest" description="Disordered" evidence="1">
    <location>
        <begin position="136"/>
        <end position="172"/>
    </location>
</feature>
<reference evidence="2" key="1">
    <citation type="submission" date="2023-06" db="EMBL/GenBank/DDBJ databases">
        <title>Genomic analysis of the entomopathogenic nematode Steinernema hermaphroditum.</title>
        <authorList>
            <person name="Schwarz E.M."/>
            <person name="Heppert J.K."/>
            <person name="Baniya A."/>
            <person name="Schwartz H.T."/>
            <person name="Tan C.-H."/>
            <person name="Antoshechkin I."/>
            <person name="Sternberg P.W."/>
            <person name="Goodrich-Blair H."/>
            <person name="Dillman A.R."/>
        </authorList>
    </citation>
    <scope>NUCLEOTIDE SEQUENCE</scope>
    <source>
        <strain evidence="2">PS9179</strain>
        <tissue evidence="2">Whole animal</tissue>
    </source>
</reference>
<accession>A0AA39I1P6</accession>
<gene>
    <name evidence="2" type="ORF">QR680_012326</name>
</gene>
<evidence type="ECO:0000256" key="1">
    <source>
        <dbReference type="SAM" id="MobiDB-lite"/>
    </source>
</evidence>